<dbReference type="EMBL" id="JANFLP010000006">
    <property type="protein sequence ID" value="MCQ1949332.1"/>
    <property type="molecule type" value="Genomic_DNA"/>
</dbReference>
<dbReference type="Proteomes" id="UP001206924">
    <property type="component" value="Unassembled WGS sequence"/>
</dbReference>
<dbReference type="RefSeq" id="WP_255865049.1">
    <property type="nucleotide sequence ID" value="NZ_CP104263.1"/>
</dbReference>
<sequence>MSMDTEGFSYELLDSFGLPRPDGWERIEAPGGMLAVAHPPVPAGTFRPNMVLRWAPAARASVARYATAALASTLEQFEDVRIVSHDLWESTADGTSVTGRRQRFVHQVGPHPVCVDRWIWLAGGYALEATASYTVDQHIGMKLLFEHMVADIRIDGSVPEGGLYSGQQPELDRIAPQEPRRDEFASRWMGADVEDLAGISGAQPYRESGDVFSIASLELLDTLADRTRLGRFQRKDAAALELQSAGLLTADGTLTSAGEQFLTPTRGNEAAFLIEASGAAGGSVMQAWIGGGLAKVTTAPSLFSASLPSDAELGSDELFVRLTQANAVPKLIADWAGLSPAWSLPHQALILPKKHYLDRLEDARTIAPKDLDEAGTRMWEQPWTQWEVLEERTGAWFGWVNAGSAGQYRLTPGPGENVRLEPMPSDVVWDVLVRFIHASVEGIPLMLPELPDFSTNG</sequence>
<accession>A0ABT1NQG9</accession>
<comment type="caution">
    <text evidence="1">The sequence shown here is derived from an EMBL/GenBank/DDBJ whole genome shotgun (WGS) entry which is preliminary data.</text>
</comment>
<keyword evidence="2" id="KW-1185">Reference proteome</keyword>
<evidence type="ECO:0000313" key="1">
    <source>
        <dbReference type="EMBL" id="MCQ1949332.1"/>
    </source>
</evidence>
<reference evidence="1 2" key="1">
    <citation type="submission" date="2022-07" db="EMBL/GenBank/DDBJ databases">
        <title>Novel species in genus Arthrobacter.</title>
        <authorList>
            <person name="Liu Y."/>
        </authorList>
    </citation>
    <scope>NUCLEOTIDE SEQUENCE [LARGE SCALE GENOMIC DNA]</scope>
    <source>
        <strain evidence="2">zg-Y859</strain>
    </source>
</reference>
<protein>
    <submittedName>
        <fullName evidence="1">Uncharacterized protein</fullName>
    </submittedName>
</protein>
<gene>
    <name evidence="1" type="ORF">NNX28_05235</name>
</gene>
<evidence type="ECO:0000313" key="2">
    <source>
        <dbReference type="Proteomes" id="UP001206924"/>
    </source>
</evidence>
<organism evidence="1 2">
    <name type="scientific">Arthrobacter jinronghuae</name>
    <dbReference type="NCBI Taxonomy" id="2964609"/>
    <lineage>
        <taxon>Bacteria</taxon>
        <taxon>Bacillati</taxon>
        <taxon>Actinomycetota</taxon>
        <taxon>Actinomycetes</taxon>
        <taxon>Micrococcales</taxon>
        <taxon>Micrococcaceae</taxon>
        <taxon>Arthrobacter</taxon>
    </lineage>
</organism>
<dbReference type="Gene3D" id="3.40.1000.10">
    <property type="entry name" value="Mog1/PsbP, alpha/beta/alpha sandwich"/>
    <property type="match status" value="1"/>
</dbReference>
<proteinExistence type="predicted"/>
<name>A0ABT1NQG9_9MICC</name>